<evidence type="ECO:0000256" key="1">
    <source>
        <dbReference type="ARBA" id="ARBA00010282"/>
    </source>
</evidence>
<proteinExistence type="inferred from homology"/>
<dbReference type="OMA" id="DWMQRYE"/>
<dbReference type="EMBL" id="DS475851">
    <property type="protein sequence ID" value="EDO26458.1"/>
    <property type="molecule type" value="Genomic_DNA"/>
</dbReference>
<comment type="similarity">
    <text evidence="1">Belongs to the SufE family.</text>
</comment>
<dbReference type="GO" id="GO:0008047">
    <property type="term" value="F:enzyme activator activity"/>
    <property type="evidence" value="ECO:0000318"/>
    <property type="project" value="GO_Central"/>
</dbReference>
<dbReference type="HOGENOM" id="CLU_124502_1_0_1"/>
<protein>
    <recommendedName>
        <fullName evidence="2">Fe-S metabolism associated domain-containing protein</fullName>
    </recommendedName>
</protein>
<feature type="non-terminal residue" evidence="3">
    <location>
        <position position="1"/>
    </location>
</feature>
<evidence type="ECO:0000259" key="2">
    <source>
        <dbReference type="Pfam" id="PF02657"/>
    </source>
</evidence>
<gene>
    <name evidence="3" type="ORF">NEMVEDRAFT_v1g154215</name>
</gene>
<dbReference type="InterPro" id="IPR003808">
    <property type="entry name" value="Fe-S_metab-assoc_dom"/>
</dbReference>
<dbReference type="Pfam" id="PF02657">
    <property type="entry name" value="SufE"/>
    <property type="match status" value="1"/>
</dbReference>
<dbReference type="AlphaFoldDB" id="A7TBZ3"/>
<dbReference type="PANTHER" id="PTHR43597">
    <property type="entry name" value="SULFUR ACCEPTOR PROTEIN CSDE"/>
    <property type="match status" value="1"/>
</dbReference>
<dbReference type="SUPFAM" id="SSF82649">
    <property type="entry name" value="SufE/NifU"/>
    <property type="match status" value="1"/>
</dbReference>
<evidence type="ECO:0000313" key="4">
    <source>
        <dbReference type="Proteomes" id="UP000001593"/>
    </source>
</evidence>
<dbReference type="InParanoid" id="A7TBZ3"/>
<organism evidence="3 4">
    <name type="scientific">Nematostella vectensis</name>
    <name type="common">Starlet sea anemone</name>
    <dbReference type="NCBI Taxonomy" id="45351"/>
    <lineage>
        <taxon>Eukaryota</taxon>
        <taxon>Metazoa</taxon>
        <taxon>Cnidaria</taxon>
        <taxon>Anthozoa</taxon>
        <taxon>Hexacorallia</taxon>
        <taxon>Actiniaria</taxon>
        <taxon>Edwardsiidae</taxon>
        <taxon>Nematostella</taxon>
    </lineage>
</organism>
<dbReference type="GO" id="GO:1990228">
    <property type="term" value="C:sulfurtransferase complex"/>
    <property type="evidence" value="ECO:0000318"/>
    <property type="project" value="GO_Central"/>
</dbReference>
<dbReference type="GO" id="GO:0097163">
    <property type="term" value="F:sulfur carrier activity"/>
    <property type="evidence" value="ECO:0000318"/>
    <property type="project" value="GO_Central"/>
</dbReference>
<dbReference type="PANTHER" id="PTHR43597:SF5">
    <property type="entry name" value="SUFE-LIKE PROTEIN 2, CHLOROPLASTIC"/>
    <property type="match status" value="1"/>
</dbReference>
<dbReference type="STRING" id="45351.A7TBZ3"/>
<name>A7TBZ3_NEMVE</name>
<keyword evidence="4" id="KW-1185">Reference proteome</keyword>
<dbReference type="Proteomes" id="UP000001593">
    <property type="component" value="Unassembled WGS sequence"/>
</dbReference>
<accession>A7TBZ3</accession>
<sequence>APNWQARFTQLISLGAYMPGLPEAYRQSDYQVQGCESAVWLTALQKDGCWHFAADSDARLMKGLIALLLTQLQGQSSATLQRFDLAVFLTHCGLSQALSPSRTNGLQAIFAAMQRLSQPQESVPASQ</sequence>
<feature type="domain" description="Fe-S metabolism associated" evidence="2">
    <location>
        <begin position="2"/>
        <end position="115"/>
    </location>
</feature>
<dbReference type="Gene3D" id="3.90.1010.10">
    <property type="match status" value="1"/>
</dbReference>
<evidence type="ECO:0000313" key="3">
    <source>
        <dbReference type="EMBL" id="EDO26458.1"/>
    </source>
</evidence>
<dbReference type="eggNOG" id="ENOG502S3NN">
    <property type="taxonomic scope" value="Eukaryota"/>
</dbReference>
<reference evidence="3 4" key="1">
    <citation type="journal article" date="2007" name="Science">
        <title>Sea anemone genome reveals ancestral eumetazoan gene repertoire and genomic organization.</title>
        <authorList>
            <person name="Putnam N.H."/>
            <person name="Srivastava M."/>
            <person name="Hellsten U."/>
            <person name="Dirks B."/>
            <person name="Chapman J."/>
            <person name="Salamov A."/>
            <person name="Terry A."/>
            <person name="Shapiro H."/>
            <person name="Lindquist E."/>
            <person name="Kapitonov V.V."/>
            <person name="Jurka J."/>
            <person name="Genikhovich G."/>
            <person name="Grigoriev I.V."/>
            <person name="Lucas S.M."/>
            <person name="Steele R.E."/>
            <person name="Finnerty J.R."/>
            <person name="Technau U."/>
            <person name="Martindale M.Q."/>
            <person name="Rokhsar D.S."/>
        </authorList>
    </citation>
    <scope>NUCLEOTIDE SEQUENCE [LARGE SCALE GENOMIC DNA]</scope>
    <source>
        <strain evidence="4">CH2 X CH6</strain>
    </source>
</reference>